<dbReference type="GO" id="GO:0003723">
    <property type="term" value="F:RNA binding"/>
    <property type="evidence" value="ECO:0007669"/>
    <property type="project" value="InterPro"/>
</dbReference>
<dbReference type="GO" id="GO:0009451">
    <property type="term" value="P:RNA modification"/>
    <property type="evidence" value="ECO:0007669"/>
    <property type="project" value="InterPro"/>
</dbReference>
<dbReference type="EMBL" id="GISG01283829">
    <property type="protein sequence ID" value="MBA4679561.1"/>
    <property type="molecule type" value="Transcribed_RNA"/>
</dbReference>
<dbReference type="Gene3D" id="1.25.40.10">
    <property type="entry name" value="Tetratricopeptide repeat domain"/>
    <property type="match status" value="3"/>
</dbReference>
<protein>
    <submittedName>
        <fullName evidence="3">Uncharacterized protein</fullName>
    </submittedName>
</protein>
<sequence>MLSVGNWIRNSCLDSALTTLLDQPRSISQLKQIHALLITSGLSHQPPFHSKLFSLLPSSCHADYTHRLLLHCPNPSVIDWNTVIRAYSGSRSPNKSIRFFVEMLRFGLCPDHFTYPFLVKASARLSSIEHGMSVHSWVIRTGHQLDLFIQNSLIHMYGSCGEILYARKVFDEMPHRTMVSWNSMLDGYAKCRDLKSARKVFESMPEKDVVSWSSLIDGYVKGGEYREAIAVFERMKFAGWPKANEVTMVSVLCACAHLGALELGRSMHCYMVENELPLTIALLTSLVDMYAKCGAIEEAMVAFKSIPKDKTDVLLWNTMIGGLANHGHVQDSLELYAEMQIAGVAPDEITYLSLLSSCAHRGLVKEAWRFFESLERNGMTPKTEHYACMVDVLSRAGQFREAYDFLNRMPVEPTPAMLGALLSGCMNHGKLELAVTVGKRLIEVDPHHDGRYVGLSNAYAAVKRWEEAKTMRQAMEKSGVKKCPGFSCVEISGSLDLFIARDKTHAKAVEIYAMVNLTLMQIKMVLHPDEQEIFL</sequence>
<dbReference type="InterPro" id="IPR002885">
    <property type="entry name" value="PPR_rpt"/>
</dbReference>
<feature type="repeat" description="PPR" evidence="2">
    <location>
        <begin position="177"/>
        <end position="207"/>
    </location>
</feature>
<feature type="repeat" description="PPR" evidence="2">
    <location>
        <begin position="347"/>
        <end position="381"/>
    </location>
</feature>
<dbReference type="PROSITE" id="PS51375">
    <property type="entry name" value="PPR"/>
    <property type="match status" value="5"/>
</dbReference>
<dbReference type="AlphaFoldDB" id="A0A7C9EUJ9"/>
<feature type="repeat" description="PPR" evidence="2">
    <location>
        <begin position="76"/>
        <end position="110"/>
    </location>
</feature>
<reference evidence="3" key="2">
    <citation type="submission" date="2020-07" db="EMBL/GenBank/DDBJ databases">
        <authorList>
            <person name="Vera ALvarez R."/>
            <person name="Arias-Moreno D.M."/>
            <person name="Jimenez-Jacinto V."/>
            <person name="Jimenez-Bremont J.F."/>
            <person name="Swaminathan K."/>
            <person name="Moose S.P."/>
            <person name="Guerrero-Gonzalez M.L."/>
            <person name="Marino-Ramirez L."/>
            <person name="Landsman D."/>
            <person name="Rodriguez-Kessler M."/>
            <person name="Delgado-Sanchez P."/>
        </authorList>
    </citation>
    <scope>NUCLEOTIDE SEQUENCE</scope>
    <source>
        <tissue evidence="3">Cladode</tissue>
    </source>
</reference>
<evidence type="ECO:0000313" key="3">
    <source>
        <dbReference type="EMBL" id="MBA4679561.1"/>
    </source>
</evidence>
<evidence type="ECO:0000256" key="2">
    <source>
        <dbReference type="PROSITE-ProRule" id="PRU00708"/>
    </source>
</evidence>
<dbReference type="Pfam" id="PF01535">
    <property type="entry name" value="PPR"/>
    <property type="match status" value="3"/>
</dbReference>
<dbReference type="FunFam" id="1.25.40.10:FF:000348">
    <property type="entry name" value="Pentatricopeptide repeat-containing protein chloroplastic"/>
    <property type="match status" value="1"/>
</dbReference>
<dbReference type="NCBIfam" id="TIGR00756">
    <property type="entry name" value="PPR"/>
    <property type="match status" value="6"/>
</dbReference>
<feature type="repeat" description="PPR" evidence="2">
    <location>
        <begin position="208"/>
        <end position="242"/>
    </location>
</feature>
<dbReference type="InterPro" id="IPR046960">
    <property type="entry name" value="PPR_At4g14850-like_plant"/>
</dbReference>
<dbReference type="InterPro" id="IPR046848">
    <property type="entry name" value="E_motif"/>
</dbReference>
<dbReference type="Pfam" id="PF13041">
    <property type="entry name" value="PPR_2"/>
    <property type="match status" value="3"/>
</dbReference>
<keyword evidence="1" id="KW-0677">Repeat</keyword>
<proteinExistence type="predicted"/>
<evidence type="ECO:0000256" key="1">
    <source>
        <dbReference type="ARBA" id="ARBA00022737"/>
    </source>
</evidence>
<organism evidence="3">
    <name type="scientific">Opuntia streptacantha</name>
    <name type="common">Prickly pear cactus</name>
    <name type="synonym">Opuntia cardona</name>
    <dbReference type="NCBI Taxonomy" id="393608"/>
    <lineage>
        <taxon>Eukaryota</taxon>
        <taxon>Viridiplantae</taxon>
        <taxon>Streptophyta</taxon>
        <taxon>Embryophyta</taxon>
        <taxon>Tracheophyta</taxon>
        <taxon>Spermatophyta</taxon>
        <taxon>Magnoliopsida</taxon>
        <taxon>eudicotyledons</taxon>
        <taxon>Gunneridae</taxon>
        <taxon>Pentapetalae</taxon>
        <taxon>Caryophyllales</taxon>
        <taxon>Cactineae</taxon>
        <taxon>Cactaceae</taxon>
        <taxon>Opuntioideae</taxon>
        <taxon>Opuntia</taxon>
    </lineage>
</organism>
<feature type="repeat" description="PPR" evidence="2">
    <location>
        <begin position="312"/>
        <end position="346"/>
    </location>
</feature>
<dbReference type="InterPro" id="IPR011990">
    <property type="entry name" value="TPR-like_helical_dom_sf"/>
</dbReference>
<accession>A0A7C9EUJ9</accession>
<dbReference type="PANTHER" id="PTHR47926">
    <property type="entry name" value="PENTATRICOPEPTIDE REPEAT-CONTAINING PROTEIN"/>
    <property type="match status" value="1"/>
</dbReference>
<name>A0A7C9EUJ9_OPUST</name>
<dbReference type="FunFam" id="1.25.40.10:FF:000184">
    <property type="entry name" value="Pentatricopeptide repeat-containing protein, chloroplastic"/>
    <property type="match status" value="1"/>
</dbReference>
<dbReference type="Pfam" id="PF20431">
    <property type="entry name" value="E_motif"/>
    <property type="match status" value="1"/>
</dbReference>
<dbReference type="PANTHER" id="PTHR47926:SF483">
    <property type="entry name" value="TETRATRICOPEPTIDE-LIKE HELICAL DOMAIN SUPERFAMILY"/>
    <property type="match status" value="1"/>
</dbReference>
<dbReference type="SUPFAM" id="SSF48452">
    <property type="entry name" value="TPR-like"/>
    <property type="match status" value="1"/>
</dbReference>
<reference evidence="3" key="1">
    <citation type="journal article" date="2013" name="J. Plant Res.">
        <title>Effect of fungi and light on seed germination of three Opuntia species from semiarid lands of central Mexico.</title>
        <authorList>
            <person name="Delgado-Sanchez P."/>
            <person name="Jimenez-Bremont J.F."/>
            <person name="Guerrero-Gonzalez Mde L."/>
            <person name="Flores J."/>
        </authorList>
    </citation>
    <scope>NUCLEOTIDE SEQUENCE</scope>
    <source>
        <tissue evidence="3">Cladode</tissue>
    </source>
</reference>